<organism evidence="5 6">
    <name type="scientific">Luteolibacter yonseiensis</name>
    <dbReference type="NCBI Taxonomy" id="1144680"/>
    <lineage>
        <taxon>Bacteria</taxon>
        <taxon>Pseudomonadati</taxon>
        <taxon>Verrucomicrobiota</taxon>
        <taxon>Verrucomicrobiia</taxon>
        <taxon>Verrucomicrobiales</taxon>
        <taxon>Verrucomicrobiaceae</taxon>
        <taxon>Luteolibacter</taxon>
    </lineage>
</organism>
<dbReference type="InterPro" id="IPR058647">
    <property type="entry name" value="BSH_CzcB-like"/>
</dbReference>
<gene>
    <name evidence="5" type="ORF">JIN84_09145</name>
</gene>
<dbReference type="SUPFAM" id="SSF111369">
    <property type="entry name" value="HlyD-like secretion proteins"/>
    <property type="match status" value="1"/>
</dbReference>
<evidence type="ECO:0000313" key="5">
    <source>
        <dbReference type="EMBL" id="MBK1815782.1"/>
    </source>
</evidence>
<name>A0A934V756_9BACT</name>
<dbReference type="Proteomes" id="UP000600139">
    <property type="component" value="Unassembled WGS sequence"/>
</dbReference>
<dbReference type="Gene3D" id="1.10.287.470">
    <property type="entry name" value="Helix hairpin bin"/>
    <property type="match status" value="1"/>
</dbReference>
<evidence type="ECO:0000256" key="1">
    <source>
        <dbReference type="ARBA" id="ARBA00009477"/>
    </source>
</evidence>
<sequence>MNPQPSAPPADDRKKAFPFLGLILLALLVAGAFFYVSAQRAKAEDEVVKMTRELAISSVQVVSPSAAKADGAIVLPGNVTPYADTPIFARTDGYVKRWLVELGATVKKGDLLVELEAPELGQQIRQAESLVAQASARAALAESSNKRLKTLVERHAVSLQEGDEKAGEAAATQADQRAQEANLARLEQLRSFQQITAPFDGKVTARNVEVGDRITSSGGTSSSRPELYRITQDNILRIYVSVPETYASRIKEGQKATVSLASAKGTEVEGKVVRTSGTIDQQSRTMLTEVQVDNDRHLYLAGGYATLRFPLPASENPNVLPVNTLLFRPQGTVVGLAVGEEGRQTVQLKKVGLGRDLGSEIEVVAGLDPSDRVILNPSDSLQDGDRIKVVVPEKAGDGTTAKTH</sequence>
<feature type="domain" description="CzcB-like barrel-sandwich hybrid" evidence="4">
    <location>
        <begin position="87"/>
        <end position="216"/>
    </location>
</feature>
<dbReference type="InterPro" id="IPR006143">
    <property type="entry name" value="RND_pump_MFP"/>
</dbReference>
<evidence type="ECO:0000259" key="4">
    <source>
        <dbReference type="Pfam" id="PF25973"/>
    </source>
</evidence>
<comment type="similarity">
    <text evidence="1">Belongs to the membrane fusion protein (MFP) (TC 8.A.1) family.</text>
</comment>
<dbReference type="PANTHER" id="PTHR30469:SF37">
    <property type="entry name" value="RAGD PROTEIN"/>
    <property type="match status" value="1"/>
</dbReference>
<dbReference type="Gene3D" id="2.40.30.170">
    <property type="match status" value="1"/>
</dbReference>
<dbReference type="EMBL" id="JAENIK010000009">
    <property type="protein sequence ID" value="MBK1815782.1"/>
    <property type="molecule type" value="Genomic_DNA"/>
</dbReference>
<dbReference type="GO" id="GO:0015562">
    <property type="term" value="F:efflux transmembrane transporter activity"/>
    <property type="evidence" value="ECO:0007669"/>
    <property type="project" value="TreeGrafter"/>
</dbReference>
<dbReference type="Pfam" id="PF25973">
    <property type="entry name" value="BSH_CzcB"/>
    <property type="match status" value="1"/>
</dbReference>
<dbReference type="NCBIfam" id="TIGR01730">
    <property type="entry name" value="RND_mfp"/>
    <property type="match status" value="1"/>
</dbReference>
<dbReference type="PANTHER" id="PTHR30469">
    <property type="entry name" value="MULTIDRUG RESISTANCE PROTEIN MDTA"/>
    <property type="match status" value="1"/>
</dbReference>
<reference evidence="5" key="1">
    <citation type="submission" date="2021-01" db="EMBL/GenBank/DDBJ databases">
        <title>Modified the classification status of verrucomicrobia.</title>
        <authorList>
            <person name="Feng X."/>
        </authorList>
    </citation>
    <scope>NUCLEOTIDE SEQUENCE</scope>
    <source>
        <strain evidence="5">JCM 18052</strain>
    </source>
</reference>
<feature type="transmembrane region" description="Helical" evidence="2">
    <location>
        <begin position="16"/>
        <end position="36"/>
    </location>
</feature>
<evidence type="ECO:0000313" key="6">
    <source>
        <dbReference type="Proteomes" id="UP000600139"/>
    </source>
</evidence>
<feature type="domain" description="CusB-like beta-barrel" evidence="3">
    <location>
        <begin position="240"/>
        <end position="309"/>
    </location>
</feature>
<dbReference type="Pfam" id="PF25954">
    <property type="entry name" value="Beta-barrel_RND_2"/>
    <property type="match status" value="1"/>
</dbReference>
<keyword evidence="2" id="KW-1133">Transmembrane helix</keyword>
<dbReference type="GO" id="GO:1990281">
    <property type="term" value="C:efflux pump complex"/>
    <property type="evidence" value="ECO:0007669"/>
    <property type="project" value="TreeGrafter"/>
</dbReference>
<dbReference type="Gene3D" id="2.40.50.100">
    <property type="match status" value="1"/>
</dbReference>
<protein>
    <submittedName>
        <fullName evidence="5">Efflux RND transporter periplasmic adaptor subunit</fullName>
    </submittedName>
</protein>
<dbReference type="RefSeq" id="WP_200350738.1">
    <property type="nucleotide sequence ID" value="NZ_BAABHZ010000008.1"/>
</dbReference>
<keyword evidence="6" id="KW-1185">Reference proteome</keyword>
<accession>A0A934V756</accession>
<proteinExistence type="inferred from homology"/>
<evidence type="ECO:0000256" key="2">
    <source>
        <dbReference type="SAM" id="Phobius"/>
    </source>
</evidence>
<dbReference type="Gene3D" id="2.40.420.20">
    <property type="match status" value="1"/>
</dbReference>
<keyword evidence="2" id="KW-0812">Transmembrane</keyword>
<dbReference type="InterPro" id="IPR058792">
    <property type="entry name" value="Beta-barrel_RND_2"/>
</dbReference>
<dbReference type="AlphaFoldDB" id="A0A934V756"/>
<keyword evidence="2" id="KW-0472">Membrane</keyword>
<comment type="caution">
    <text evidence="5">The sequence shown here is derived from an EMBL/GenBank/DDBJ whole genome shotgun (WGS) entry which is preliminary data.</text>
</comment>
<evidence type="ECO:0000259" key="3">
    <source>
        <dbReference type="Pfam" id="PF25954"/>
    </source>
</evidence>